<comment type="caution">
    <text evidence="7">The sequence shown here is derived from an EMBL/GenBank/DDBJ whole genome shotgun (WGS) entry which is preliminary data.</text>
</comment>
<name>A0A4U1CMC7_9SPHI</name>
<evidence type="ECO:0000259" key="6">
    <source>
        <dbReference type="Pfam" id="PF00884"/>
    </source>
</evidence>
<dbReference type="PANTHER" id="PTHR42693:SF33">
    <property type="entry name" value="ARYLSULFATASE"/>
    <property type="match status" value="1"/>
</dbReference>
<evidence type="ECO:0000256" key="5">
    <source>
        <dbReference type="SAM" id="SignalP"/>
    </source>
</evidence>
<evidence type="ECO:0000256" key="1">
    <source>
        <dbReference type="ARBA" id="ARBA00008779"/>
    </source>
</evidence>
<dbReference type="AlphaFoldDB" id="A0A4U1CMC7"/>
<keyword evidence="3" id="KW-0378">Hydrolase</keyword>
<feature type="signal peptide" evidence="5">
    <location>
        <begin position="1"/>
        <end position="23"/>
    </location>
</feature>
<dbReference type="PROSITE" id="PS00523">
    <property type="entry name" value="SULFATASE_1"/>
    <property type="match status" value="1"/>
</dbReference>
<feature type="domain" description="Sulfatase N-terminal" evidence="6">
    <location>
        <begin position="27"/>
        <end position="347"/>
    </location>
</feature>
<dbReference type="Proteomes" id="UP000307244">
    <property type="component" value="Unassembled WGS sequence"/>
</dbReference>
<dbReference type="EMBL" id="SWBQ01000001">
    <property type="protein sequence ID" value="TKC08594.1"/>
    <property type="molecule type" value="Genomic_DNA"/>
</dbReference>
<feature type="chain" id="PRO_5020703798" evidence="5">
    <location>
        <begin position="24"/>
        <end position="444"/>
    </location>
</feature>
<dbReference type="PANTHER" id="PTHR42693">
    <property type="entry name" value="ARYLSULFATASE FAMILY MEMBER"/>
    <property type="match status" value="1"/>
</dbReference>
<keyword evidence="8" id="KW-1185">Reference proteome</keyword>
<gene>
    <name evidence="7" type="ORF">FA047_00385</name>
</gene>
<reference evidence="7 8" key="1">
    <citation type="submission" date="2019-04" db="EMBL/GenBank/DDBJ databases">
        <title>Pedobacter sp. RP-3-15 sp. nov., isolated from Arctic soil.</title>
        <authorList>
            <person name="Dahal R.H."/>
            <person name="Kim D.-U."/>
        </authorList>
    </citation>
    <scope>NUCLEOTIDE SEQUENCE [LARGE SCALE GENOMIC DNA]</scope>
    <source>
        <strain evidence="7 8">RP-3-15</strain>
    </source>
</reference>
<comment type="similarity">
    <text evidence="1">Belongs to the sulfatase family.</text>
</comment>
<keyword evidence="4" id="KW-0106">Calcium</keyword>
<dbReference type="InterPro" id="IPR000917">
    <property type="entry name" value="Sulfatase_N"/>
</dbReference>
<evidence type="ECO:0000256" key="4">
    <source>
        <dbReference type="ARBA" id="ARBA00022837"/>
    </source>
</evidence>
<protein>
    <submittedName>
        <fullName evidence="7">Sulfatase</fullName>
    </submittedName>
</protein>
<dbReference type="Gene3D" id="3.30.1120.10">
    <property type="match status" value="1"/>
</dbReference>
<evidence type="ECO:0000313" key="8">
    <source>
        <dbReference type="Proteomes" id="UP000307244"/>
    </source>
</evidence>
<accession>A0A4U1CMC7</accession>
<dbReference type="SUPFAM" id="SSF53649">
    <property type="entry name" value="Alkaline phosphatase-like"/>
    <property type="match status" value="1"/>
</dbReference>
<dbReference type="InterPro" id="IPR050738">
    <property type="entry name" value="Sulfatase"/>
</dbReference>
<evidence type="ECO:0000256" key="3">
    <source>
        <dbReference type="ARBA" id="ARBA00022801"/>
    </source>
</evidence>
<proteinExistence type="inferred from homology"/>
<dbReference type="GO" id="GO:0046872">
    <property type="term" value="F:metal ion binding"/>
    <property type="evidence" value="ECO:0007669"/>
    <property type="project" value="UniProtKB-KW"/>
</dbReference>
<dbReference type="InterPro" id="IPR024607">
    <property type="entry name" value="Sulfatase_CS"/>
</dbReference>
<organism evidence="7 8">
    <name type="scientific">Pedobacter frigoris</name>
    <dbReference type="NCBI Taxonomy" id="2571272"/>
    <lineage>
        <taxon>Bacteria</taxon>
        <taxon>Pseudomonadati</taxon>
        <taxon>Bacteroidota</taxon>
        <taxon>Sphingobacteriia</taxon>
        <taxon>Sphingobacteriales</taxon>
        <taxon>Sphingobacteriaceae</taxon>
        <taxon>Pedobacter</taxon>
    </lineage>
</organism>
<dbReference type="PROSITE" id="PS00149">
    <property type="entry name" value="SULFATASE_2"/>
    <property type="match status" value="1"/>
</dbReference>
<dbReference type="InterPro" id="IPR017850">
    <property type="entry name" value="Alkaline_phosphatase_core_sf"/>
</dbReference>
<dbReference type="Pfam" id="PF00884">
    <property type="entry name" value="Sulfatase"/>
    <property type="match status" value="1"/>
</dbReference>
<evidence type="ECO:0000313" key="7">
    <source>
        <dbReference type="EMBL" id="TKC08594.1"/>
    </source>
</evidence>
<sequence>MNLIKKTSVLLLLSLICFSFSYAQKKPNIILVLTDDMGYSDISCFGNPLIKTEFLDKMAHGGVMGTNFVTTSPTCSPSRVSLLTGRYCNRSNLNYVLSPGDKTAIPDEEVTIAEMLKTNGYSTACVGKWHIGDYGNGLPNKQGFDSFYGMLYSHDYRFPYVKTDTIIKIFRNTKPEIYQPNDSILNTNYTQESIEFIKKSSKAKKPFFLYLAHHMPHLPIAFAAKKSRTTTSAGGELGDVIEDLDKGLAKVWEAVVKAGEENNTIFIFTSDNGPWTNAPKRMYEDGFTRPYHVGSAGIFRGSKAVSYEGGHRVPFIIYWKGHTLKNKVITSPLANIDILPTLADWTKSNLPNRVIDGESMTGWLTNNDYRKPHKPIYYYNYVLEGVKDGDWKLRVTKKDKESYYELFNVSWDPSERVNLFDDAKFEQHKIHLLDLFKAYPGNAG</sequence>
<dbReference type="GO" id="GO:0004065">
    <property type="term" value="F:arylsulfatase activity"/>
    <property type="evidence" value="ECO:0007669"/>
    <property type="project" value="TreeGrafter"/>
</dbReference>
<evidence type="ECO:0000256" key="2">
    <source>
        <dbReference type="ARBA" id="ARBA00022723"/>
    </source>
</evidence>
<dbReference type="Gene3D" id="3.40.720.10">
    <property type="entry name" value="Alkaline Phosphatase, subunit A"/>
    <property type="match status" value="1"/>
</dbReference>
<keyword evidence="2" id="KW-0479">Metal-binding</keyword>
<keyword evidence="5" id="KW-0732">Signal</keyword>
<dbReference type="RefSeq" id="WP_136834015.1">
    <property type="nucleotide sequence ID" value="NZ_SWBQ01000001.1"/>
</dbReference>
<dbReference type="OrthoDB" id="9764377at2"/>